<evidence type="ECO:0000256" key="5">
    <source>
        <dbReference type="RuleBase" id="RU003801"/>
    </source>
</evidence>
<keyword evidence="2 5" id="KW-0808">Transferase</keyword>
<dbReference type="PANTHER" id="PTHR22589:SF16">
    <property type="entry name" value="CARNITINE O-PALMITOYLTRANSFERASE 2, MITOCHONDRIAL"/>
    <property type="match status" value="1"/>
</dbReference>
<feature type="domain" description="Choline/carnitine acyltransferase" evidence="6">
    <location>
        <begin position="60"/>
        <end position="640"/>
    </location>
</feature>
<dbReference type="OrthoDB" id="240216at2759"/>
<dbReference type="OMA" id="NRWWDKS"/>
<dbReference type="InterPro" id="IPR042231">
    <property type="entry name" value="Cho/carn_acyl_trans_2"/>
</dbReference>
<evidence type="ECO:0000256" key="2">
    <source>
        <dbReference type="ARBA" id="ARBA00022679"/>
    </source>
</evidence>
<organism evidence="7">
    <name type="scientific">Fonticula alba</name>
    <name type="common">Slime mold</name>
    <dbReference type="NCBI Taxonomy" id="691883"/>
    <lineage>
        <taxon>Eukaryota</taxon>
        <taxon>Rotosphaerida</taxon>
        <taxon>Fonticulaceae</taxon>
        <taxon>Fonticula</taxon>
    </lineage>
</organism>
<keyword evidence="8" id="KW-1185">Reference proteome</keyword>
<dbReference type="PANTHER" id="PTHR22589">
    <property type="entry name" value="CARNITINE O-ACYLTRANSFERASE"/>
    <property type="match status" value="1"/>
</dbReference>
<dbReference type="RefSeq" id="XP_009492671.1">
    <property type="nucleotide sequence ID" value="XM_009494396.1"/>
</dbReference>
<dbReference type="GO" id="GO:0004095">
    <property type="term" value="F:carnitine O-palmitoyltransferase activity"/>
    <property type="evidence" value="ECO:0007669"/>
    <property type="project" value="TreeGrafter"/>
</dbReference>
<proteinExistence type="inferred from homology"/>
<dbReference type="Pfam" id="PF00755">
    <property type="entry name" value="Carn_acyltransf"/>
    <property type="match status" value="1"/>
</dbReference>
<dbReference type="Gene3D" id="3.30.559.10">
    <property type="entry name" value="Chloramphenicol acetyltransferase-like domain"/>
    <property type="match status" value="1"/>
</dbReference>
<evidence type="ECO:0000259" key="6">
    <source>
        <dbReference type="Pfam" id="PF00755"/>
    </source>
</evidence>
<dbReference type="EMBL" id="KB932201">
    <property type="protein sequence ID" value="KCV72970.1"/>
    <property type="molecule type" value="Genomic_DNA"/>
</dbReference>
<dbReference type="Proteomes" id="UP000030693">
    <property type="component" value="Unassembled WGS sequence"/>
</dbReference>
<dbReference type="SUPFAM" id="SSF52777">
    <property type="entry name" value="CoA-dependent acyltransferases"/>
    <property type="match status" value="2"/>
</dbReference>
<keyword evidence="3 5" id="KW-0012">Acyltransferase</keyword>
<comment type="similarity">
    <text evidence="1 5">Belongs to the carnitine/choline acetyltransferase family.</text>
</comment>
<dbReference type="InterPro" id="IPR039551">
    <property type="entry name" value="Cho/carn_acyl_trans"/>
</dbReference>
<dbReference type="AlphaFoldDB" id="A0A058ZF16"/>
<evidence type="ECO:0000256" key="1">
    <source>
        <dbReference type="ARBA" id="ARBA00005232"/>
    </source>
</evidence>
<dbReference type="eggNOG" id="KOG3719">
    <property type="taxonomic scope" value="Eukaryota"/>
</dbReference>
<dbReference type="GO" id="GO:0006635">
    <property type="term" value="P:fatty acid beta-oxidation"/>
    <property type="evidence" value="ECO:0007669"/>
    <property type="project" value="TreeGrafter"/>
</dbReference>
<protein>
    <recommendedName>
        <fullName evidence="6">Choline/carnitine acyltransferase domain-containing protein</fullName>
    </recommendedName>
</protein>
<evidence type="ECO:0000313" key="7">
    <source>
        <dbReference type="EMBL" id="KCV72970.1"/>
    </source>
</evidence>
<gene>
    <name evidence="7" type="ORF">H696_00523</name>
</gene>
<sequence>MLPATARLAVLQPRASYPALAGAVTRQFSSAAAPVRGDDDYIHPKSPLPTMHYQASLLRLPIPKLENTVQRYLNSVTPLLTPEQLSSTKIAVVDFFRGVGPDLHHELVANDKKNKHTSYISGLWYDMYLRDRAPLPLNYNPQITLMPSANKPGQAERAAAIIRSTIRFRNSLAESVLAPEVFHTNTKLSKAPWFESLQAVLPEQVSTLAAIGTGAYPLDMSQFSRLLASTRIPKPEKDELVSFPESSHVAIMFRNQIYKLELRPDGRTWLNEGEILAAVQKILATPAPAADIPAVGILTSDARPAWAAAREHLAGLSAKNAASLKAVDSALFMLCLDDTAPTSMEALSREMLTGSGRNRWFDKSFSMIINRNGTTAINFEHAWGDGVAVLRYLNDVFEDSERFLCEPAAGRVPEPELLGFDFDDKAKAAVKAAEKRFDAADAALRLNILDTEVMNRQWIKNSRLSPDGFMQMAFQLAYARLSGGKAVSTYESANTAAFKHGRTECIRSATNESKAMSEVFLNPASSQEQRAQALRTAVERHQKITVEALMGQGFDRHLFALRKLAEAKGMPTPAIFTDAAYGIINQNILSTSTLSSPTIDGGAFGPVHQEGYGIGYGMNETTLRFNVTSYQDAQPFLAALETSLHQMRDAVEHQQRK</sequence>
<dbReference type="STRING" id="691883.A0A058ZF16"/>
<dbReference type="InterPro" id="IPR023213">
    <property type="entry name" value="CAT-like_dom_sf"/>
</dbReference>
<dbReference type="PROSITE" id="PS00440">
    <property type="entry name" value="ACYLTRANSF_C_2"/>
    <property type="match status" value="1"/>
</dbReference>
<reference evidence="7" key="1">
    <citation type="submission" date="2013-04" db="EMBL/GenBank/DDBJ databases">
        <title>The Genome Sequence of Fonticula alba ATCC 38817.</title>
        <authorList>
            <consortium name="The Broad Institute Genomics Platform"/>
            <person name="Russ C."/>
            <person name="Cuomo C."/>
            <person name="Burger G."/>
            <person name="Gray M.W."/>
            <person name="Holland P.W.H."/>
            <person name="King N."/>
            <person name="Lang F.B.F."/>
            <person name="Roger A.J."/>
            <person name="Ruiz-Trillo I."/>
            <person name="Brown M."/>
            <person name="Walker B."/>
            <person name="Young S."/>
            <person name="Zeng Q."/>
            <person name="Gargeya S."/>
            <person name="Fitzgerald M."/>
            <person name="Haas B."/>
            <person name="Abouelleil A."/>
            <person name="Allen A.W."/>
            <person name="Alvarado L."/>
            <person name="Arachchi H.M."/>
            <person name="Berlin A.M."/>
            <person name="Chapman S.B."/>
            <person name="Gainer-Dewar J."/>
            <person name="Goldberg J."/>
            <person name="Griggs A."/>
            <person name="Gujja S."/>
            <person name="Hansen M."/>
            <person name="Howarth C."/>
            <person name="Imamovic A."/>
            <person name="Ireland A."/>
            <person name="Larimer J."/>
            <person name="McCowan C."/>
            <person name="Murphy C."/>
            <person name="Pearson M."/>
            <person name="Poon T.W."/>
            <person name="Priest M."/>
            <person name="Roberts A."/>
            <person name="Saif S."/>
            <person name="Shea T."/>
            <person name="Sisk P."/>
            <person name="Sykes S."/>
            <person name="Wortman J."/>
            <person name="Nusbaum C."/>
            <person name="Birren B."/>
        </authorList>
    </citation>
    <scope>NUCLEOTIDE SEQUENCE [LARGE SCALE GENOMIC DNA]</scope>
    <source>
        <strain evidence="7">ATCC 38817</strain>
    </source>
</reference>
<evidence type="ECO:0000256" key="4">
    <source>
        <dbReference type="PIRSR" id="PIRSR600542-1"/>
    </source>
</evidence>
<feature type="active site" description="Proton acceptor" evidence="4">
    <location>
        <position position="381"/>
    </location>
</feature>
<evidence type="ECO:0000256" key="3">
    <source>
        <dbReference type="ARBA" id="ARBA00023315"/>
    </source>
</evidence>
<accession>A0A058ZF16</accession>
<name>A0A058ZF16_FONAL</name>
<dbReference type="GeneID" id="20525248"/>
<evidence type="ECO:0000313" key="8">
    <source>
        <dbReference type="Proteomes" id="UP000030693"/>
    </source>
</evidence>
<dbReference type="Gene3D" id="3.30.559.70">
    <property type="entry name" value="Choline/Carnitine o-acyltransferase, domain 2"/>
    <property type="match status" value="1"/>
</dbReference>
<dbReference type="GO" id="GO:0005739">
    <property type="term" value="C:mitochondrion"/>
    <property type="evidence" value="ECO:0007669"/>
    <property type="project" value="TreeGrafter"/>
</dbReference>
<dbReference type="InterPro" id="IPR000542">
    <property type="entry name" value="Carn_acyl_trans"/>
</dbReference>